<gene>
    <name evidence="1" type="ORF">TorRG33x02_028920</name>
</gene>
<organism evidence="1 2">
    <name type="scientific">Trema orientale</name>
    <name type="common">Charcoal tree</name>
    <name type="synonym">Celtis orientalis</name>
    <dbReference type="NCBI Taxonomy" id="63057"/>
    <lineage>
        <taxon>Eukaryota</taxon>
        <taxon>Viridiplantae</taxon>
        <taxon>Streptophyta</taxon>
        <taxon>Embryophyta</taxon>
        <taxon>Tracheophyta</taxon>
        <taxon>Spermatophyta</taxon>
        <taxon>Magnoliopsida</taxon>
        <taxon>eudicotyledons</taxon>
        <taxon>Gunneridae</taxon>
        <taxon>Pentapetalae</taxon>
        <taxon>rosids</taxon>
        <taxon>fabids</taxon>
        <taxon>Rosales</taxon>
        <taxon>Cannabaceae</taxon>
        <taxon>Trema</taxon>
    </lineage>
</organism>
<dbReference type="Proteomes" id="UP000237000">
    <property type="component" value="Unassembled WGS sequence"/>
</dbReference>
<accession>A0A2P5FTK6</accession>
<dbReference type="AlphaFoldDB" id="A0A2P5FTK6"/>
<dbReference type="EMBL" id="JXTC01000009">
    <property type="protein sequence ID" value="POO01138.1"/>
    <property type="molecule type" value="Genomic_DNA"/>
</dbReference>
<evidence type="ECO:0000313" key="2">
    <source>
        <dbReference type="Proteomes" id="UP000237000"/>
    </source>
</evidence>
<dbReference type="InParanoid" id="A0A2P5FTK6"/>
<evidence type="ECO:0008006" key="3">
    <source>
        <dbReference type="Google" id="ProtNLM"/>
    </source>
</evidence>
<protein>
    <recommendedName>
        <fullName evidence="3">RNase H type-1 domain-containing protein</fullName>
    </recommendedName>
</protein>
<reference evidence="2" key="1">
    <citation type="submission" date="2016-06" db="EMBL/GenBank/DDBJ databases">
        <title>Parallel loss of symbiosis genes in relatives of nitrogen-fixing non-legume Parasponia.</title>
        <authorList>
            <person name="Van Velzen R."/>
            <person name="Holmer R."/>
            <person name="Bu F."/>
            <person name="Rutten L."/>
            <person name="Van Zeijl A."/>
            <person name="Liu W."/>
            <person name="Santuari L."/>
            <person name="Cao Q."/>
            <person name="Sharma T."/>
            <person name="Shen D."/>
            <person name="Roswanjaya Y."/>
            <person name="Wardhani T."/>
            <person name="Kalhor M.S."/>
            <person name="Jansen J."/>
            <person name="Van den Hoogen J."/>
            <person name="Gungor B."/>
            <person name="Hartog M."/>
            <person name="Hontelez J."/>
            <person name="Verver J."/>
            <person name="Yang W.-C."/>
            <person name="Schijlen E."/>
            <person name="Repin R."/>
            <person name="Schilthuizen M."/>
            <person name="Schranz E."/>
            <person name="Heidstra R."/>
            <person name="Miyata K."/>
            <person name="Fedorova E."/>
            <person name="Kohlen W."/>
            <person name="Bisseling T."/>
            <person name="Smit S."/>
            <person name="Geurts R."/>
        </authorList>
    </citation>
    <scope>NUCLEOTIDE SEQUENCE [LARGE SCALE GENOMIC DNA]</scope>
    <source>
        <strain evidence="2">cv. RG33-2</strain>
    </source>
</reference>
<name>A0A2P5FTK6_TREOI</name>
<keyword evidence="2" id="KW-1185">Reference proteome</keyword>
<sequence>MLGATGQQAIKAEYRCFLLKWCSKIQNSTGQVTAFAYSRCEGAILVHKVELMASRDVLSLVLSKGLLVDFLECDALSVVKDITNGAFDSNEDVLDVLVEDVVYLLLLLEVAFATMFIV</sequence>
<proteinExistence type="predicted"/>
<comment type="caution">
    <text evidence="1">The sequence shown here is derived from an EMBL/GenBank/DDBJ whole genome shotgun (WGS) entry which is preliminary data.</text>
</comment>
<evidence type="ECO:0000313" key="1">
    <source>
        <dbReference type="EMBL" id="POO01138.1"/>
    </source>
</evidence>